<feature type="region of interest" description="Disordered" evidence="7">
    <location>
        <begin position="1"/>
        <end position="21"/>
    </location>
</feature>
<dbReference type="Proteomes" id="UP000199214">
    <property type="component" value="Unassembled WGS sequence"/>
</dbReference>
<dbReference type="HAMAP" id="MF_00821">
    <property type="entry name" value="SecB"/>
    <property type="match status" value="1"/>
</dbReference>
<dbReference type="NCBIfam" id="NF004392">
    <property type="entry name" value="PRK05751.1-3"/>
    <property type="match status" value="1"/>
</dbReference>
<dbReference type="PRINTS" id="PR01594">
    <property type="entry name" value="SECBCHAPRONE"/>
</dbReference>
<dbReference type="GO" id="GO:0006457">
    <property type="term" value="P:protein folding"/>
    <property type="evidence" value="ECO:0007669"/>
    <property type="project" value="UniProtKB-UniRule"/>
</dbReference>
<keyword evidence="9" id="KW-1185">Reference proteome</keyword>
<comment type="function">
    <text evidence="6">One of the proteins required for the normal export of preproteins out of the cell cytoplasm. It is a molecular chaperone that binds to a subset of precursor proteins, maintaining them in a translocation-competent state. It also specifically binds to its receptor SecA.</text>
</comment>
<organism evidence="8 9">
    <name type="scientific">Sphingomonas palmae</name>
    <dbReference type="NCBI Taxonomy" id="1855283"/>
    <lineage>
        <taxon>Bacteria</taxon>
        <taxon>Pseudomonadati</taxon>
        <taxon>Pseudomonadota</taxon>
        <taxon>Alphaproteobacteria</taxon>
        <taxon>Sphingomonadales</taxon>
        <taxon>Sphingomonadaceae</taxon>
        <taxon>Sphingomonas</taxon>
    </lineage>
</organism>
<dbReference type="GO" id="GO:0015031">
    <property type="term" value="P:protein transport"/>
    <property type="evidence" value="ECO:0007669"/>
    <property type="project" value="UniProtKB-UniRule"/>
</dbReference>
<dbReference type="PANTHER" id="PTHR36918">
    <property type="match status" value="1"/>
</dbReference>
<protein>
    <recommendedName>
        <fullName evidence="6">Protein-export protein SecB</fullName>
    </recommendedName>
</protein>
<dbReference type="GO" id="GO:0051262">
    <property type="term" value="P:protein tetramerization"/>
    <property type="evidence" value="ECO:0007669"/>
    <property type="project" value="InterPro"/>
</dbReference>
<proteinExistence type="inferred from homology"/>
<dbReference type="OrthoDB" id="9795145at2"/>
<evidence type="ECO:0000256" key="6">
    <source>
        <dbReference type="HAMAP-Rule" id="MF_00821"/>
    </source>
</evidence>
<feature type="compositionally biased region" description="Polar residues" evidence="7">
    <location>
        <begin position="1"/>
        <end position="12"/>
    </location>
</feature>
<keyword evidence="4 6" id="KW-0811">Translocation</keyword>
<comment type="subunit">
    <text evidence="6">Homotetramer, a dimer of dimers. One homotetramer interacts with 1 SecA dimer.</text>
</comment>
<dbReference type="InterPro" id="IPR003708">
    <property type="entry name" value="SecB"/>
</dbReference>
<sequence length="170" mass="18462">MDEQDNGVTQDGNPFENGADQTPAAGLISQYVKDLSFENPNAPAIYQNETPPEINVQFDIGANQVGEEVHEVVLKIEVKATSNGQTAFITELSYAGLFGLRNIPAEHVQPFLLGEGPRLLFPFARRVVSDAIRDGGFPPLVLEPIDFNALFLQQAQQQGIQFGDGQVGHA</sequence>
<dbReference type="GO" id="GO:0051082">
    <property type="term" value="F:unfolded protein binding"/>
    <property type="evidence" value="ECO:0007669"/>
    <property type="project" value="InterPro"/>
</dbReference>
<dbReference type="GO" id="GO:0005737">
    <property type="term" value="C:cytoplasm"/>
    <property type="evidence" value="ECO:0007669"/>
    <property type="project" value="UniProtKB-SubCell"/>
</dbReference>
<dbReference type="SUPFAM" id="SSF54611">
    <property type="entry name" value="SecB-like"/>
    <property type="match status" value="1"/>
</dbReference>
<dbReference type="RefSeq" id="WP_093002420.1">
    <property type="nucleotide sequence ID" value="NZ_FNZZ01000001.1"/>
</dbReference>
<keyword evidence="6" id="KW-0963">Cytoplasm</keyword>
<evidence type="ECO:0000256" key="5">
    <source>
        <dbReference type="ARBA" id="ARBA00023186"/>
    </source>
</evidence>
<name>A0A1H7G6Q9_9SPHN</name>
<evidence type="ECO:0000256" key="4">
    <source>
        <dbReference type="ARBA" id="ARBA00023010"/>
    </source>
</evidence>
<accession>A0A1H7G6Q9</accession>
<reference evidence="9" key="1">
    <citation type="submission" date="2016-10" db="EMBL/GenBank/DDBJ databases">
        <authorList>
            <person name="Varghese N."/>
            <person name="Submissions S."/>
        </authorList>
    </citation>
    <scope>NUCLEOTIDE SEQUENCE [LARGE SCALE GENOMIC DNA]</scope>
    <source>
        <strain evidence="9">JS21-1</strain>
    </source>
</reference>
<dbReference type="STRING" id="1855283.SAMN05216382_0181"/>
<dbReference type="InterPro" id="IPR035958">
    <property type="entry name" value="SecB-like_sf"/>
</dbReference>
<dbReference type="AlphaFoldDB" id="A0A1H7G6Q9"/>
<comment type="similarity">
    <text evidence="1 6">Belongs to the SecB family.</text>
</comment>
<evidence type="ECO:0000256" key="1">
    <source>
        <dbReference type="ARBA" id="ARBA00009990"/>
    </source>
</evidence>
<dbReference type="PANTHER" id="PTHR36918:SF1">
    <property type="entry name" value="PROTEIN-EXPORT PROTEIN SECB"/>
    <property type="match status" value="1"/>
</dbReference>
<keyword evidence="5 6" id="KW-0143">Chaperone</keyword>
<evidence type="ECO:0000256" key="7">
    <source>
        <dbReference type="SAM" id="MobiDB-lite"/>
    </source>
</evidence>
<evidence type="ECO:0000313" key="8">
    <source>
        <dbReference type="EMBL" id="SEK32150.1"/>
    </source>
</evidence>
<keyword evidence="3 6" id="KW-0653">Protein transport</keyword>
<dbReference type="NCBIfam" id="TIGR00809">
    <property type="entry name" value="secB"/>
    <property type="match status" value="1"/>
</dbReference>
<dbReference type="EMBL" id="FNZZ01000001">
    <property type="protein sequence ID" value="SEK32150.1"/>
    <property type="molecule type" value="Genomic_DNA"/>
</dbReference>
<evidence type="ECO:0000256" key="3">
    <source>
        <dbReference type="ARBA" id="ARBA00022927"/>
    </source>
</evidence>
<keyword evidence="2 6" id="KW-0813">Transport</keyword>
<evidence type="ECO:0000313" key="9">
    <source>
        <dbReference type="Proteomes" id="UP000199214"/>
    </source>
</evidence>
<evidence type="ECO:0000256" key="2">
    <source>
        <dbReference type="ARBA" id="ARBA00022448"/>
    </source>
</evidence>
<dbReference type="Pfam" id="PF02556">
    <property type="entry name" value="SecB"/>
    <property type="match status" value="1"/>
</dbReference>
<dbReference type="Gene3D" id="3.10.420.10">
    <property type="entry name" value="SecB-like"/>
    <property type="match status" value="1"/>
</dbReference>
<comment type="subcellular location">
    <subcellularLocation>
        <location evidence="6">Cytoplasm</location>
    </subcellularLocation>
</comment>
<gene>
    <name evidence="6" type="primary">secB</name>
    <name evidence="8" type="ORF">SAMN05216382_0181</name>
</gene>